<feature type="chain" id="PRO_5004048577" evidence="9">
    <location>
        <begin position="20"/>
        <end position="213"/>
    </location>
</feature>
<feature type="transmembrane region" description="Helical" evidence="8">
    <location>
        <begin position="153"/>
        <end position="174"/>
    </location>
</feature>
<reference evidence="10" key="4">
    <citation type="submission" date="2025-09" db="UniProtKB">
        <authorList>
            <consortium name="Ensembl"/>
        </authorList>
    </citation>
    <scope>IDENTIFICATION</scope>
    <source>
        <strain evidence="10">JP 163 A</strain>
    </source>
</reference>
<dbReference type="PANTHER" id="PTHR15076">
    <property type="entry name" value="CD99/MIC2 PROTEIN RELATED"/>
    <property type="match status" value="1"/>
</dbReference>
<dbReference type="HOGENOM" id="CLU_092825_1_1_1"/>
<feature type="signal peptide" evidence="9">
    <location>
        <begin position="1"/>
        <end position="19"/>
    </location>
</feature>
<dbReference type="GO" id="GO:0034109">
    <property type="term" value="P:homotypic cell-cell adhesion"/>
    <property type="evidence" value="ECO:0007669"/>
    <property type="project" value="TreeGrafter"/>
</dbReference>
<dbReference type="Pfam" id="PF12301">
    <property type="entry name" value="CD99L2"/>
    <property type="match status" value="1"/>
</dbReference>
<evidence type="ECO:0000256" key="2">
    <source>
        <dbReference type="ARBA" id="ARBA00008763"/>
    </source>
</evidence>
<keyword evidence="4 9" id="KW-0732">Signal</keyword>
<evidence type="ECO:0000256" key="7">
    <source>
        <dbReference type="SAM" id="MobiDB-lite"/>
    </source>
</evidence>
<sequence length="213" mass="21761">MNFCLRILSLLLLIAATLTQDEFDLLDALGPDPTPEKPKEQPGSPKKSGSDGGLDLSDAFGPDPTPAPKKPSSGNSGGFDLEDAVKPGPTKKPKKPGYKPSGGGGGSFDDSDLMDVSNDGYKPDDGGRSGGRAVDPGYDDQGGAGKPQGSGPLAGIISAVGVALVGAASSYFAYQKKKLCFKLQGGADPEKGHQGGQSNPGDNQIFSNLLRNN</sequence>
<keyword evidence="6 8" id="KW-0472">Membrane</keyword>
<evidence type="ECO:0000256" key="1">
    <source>
        <dbReference type="ARBA" id="ARBA00004479"/>
    </source>
</evidence>
<dbReference type="eggNOG" id="ENOG502S70S">
    <property type="taxonomic scope" value="Eukaryota"/>
</dbReference>
<evidence type="ECO:0000256" key="9">
    <source>
        <dbReference type="SAM" id="SignalP"/>
    </source>
</evidence>
<comment type="subcellular location">
    <subcellularLocation>
        <location evidence="1">Membrane</location>
        <topology evidence="1">Single-pass type I membrane protein</topology>
    </subcellularLocation>
</comment>
<feature type="compositionally biased region" description="Polar residues" evidence="7">
    <location>
        <begin position="196"/>
        <end position="213"/>
    </location>
</feature>
<feature type="region of interest" description="Disordered" evidence="7">
    <location>
        <begin position="185"/>
        <end position="213"/>
    </location>
</feature>
<dbReference type="InParanoid" id="M4AWQ4"/>
<dbReference type="PANTHER" id="PTHR15076:SF15">
    <property type="entry name" value="CD99 ANTIGEN"/>
    <property type="match status" value="1"/>
</dbReference>
<proteinExistence type="inferred from homology"/>
<dbReference type="AlphaFoldDB" id="M4AWQ4"/>
<keyword evidence="11" id="KW-1185">Reference proteome</keyword>
<accession>M4AWQ4</accession>
<keyword evidence="3 8" id="KW-0812">Transmembrane</keyword>
<dbReference type="Ensembl" id="ENSXMAT00000018927.2">
    <property type="protein sequence ID" value="ENSXMAP00000018899.1"/>
    <property type="gene ID" value="ENSXMAG00000018870.2"/>
</dbReference>
<evidence type="ECO:0000256" key="4">
    <source>
        <dbReference type="ARBA" id="ARBA00022729"/>
    </source>
</evidence>
<name>M4AWQ4_XIPMA</name>
<protein>
    <submittedName>
        <fullName evidence="10">CD99 molecule</fullName>
    </submittedName>
</protein>
<evidence type="ECO:0000313" key="11">
    <source>
        <dbReference type="Proteomes" id="UP000002852"/>
    </source>
</evidence>
<comment type="similarity">
    <text evidence="2">Belongs to the CD99 family.</text>
</comment>
<dbReference type="InterPro" id="IPR022078">
    <property type="entry name" value="CD99L2"/>
</dbReference>
<evidence type="ECO:0000256" key="3">
    <source>
        <dbReference type="ARBA" id="ARBA00022692"/>
    </source>
</evidence>
<dbReference type="OrthoDB" id="8963727at2759"/>
<dbReference type="OMA" id="DNQIFSN"/>
<evidence type="ECO:0000256" key="6">
    <source>
        <dbReference type="ARBA" id="ARBA00023136"/>
    </source>
</evidence>
<dbReference type="GO" id="GO:2000391">
    <property type="term" value="P:positive regulation of neutrophil extravasation"/>
    <property type="evidence" value="ECO:0007669"/>
    <property type="project" value="TreeGrafter"/>
</dbReference>
<dbReference type="GeneTree" id="ENSGT00940000154344"/>
<dbReference type="GO" id="GO:0005886">
    <property type="term" value="C:plasma membrane"/>
    <property type="evidence" value="ECO:0007669"/>
    <property type="project" value="TreeGrafter"/>
</dbReference>
<reference evidence="10" key="3">
    <citation type="submission" date="2025-08" db="UniProtKB">
        <authorList>
            <consortium name="Ensembl"/>
        </authorList>
    </citation>
    <scope>IDENTIFICATION</scope>
    <source>
        <strain evidence="10">JP 163 A</strain>
    </source>
</reference>
<organism evidence="10 11">
    <name type="scientific">Xiphophorus maculatus</name>
    <name type="common">Southern platyfish</name>
    <name type="synonym">Platypoecilus maculatus</name>
    <dbReference type="NCBI Taxonomy" id="8083"/>
    <lineage>
        <taxon>Eukaryota</taxon>
        <taxon>Metazoa</taxon>
        <taxon>Chordata</taxon>
        <taxon>Craniata</taxon>
        <taxon>Vertebrata</taxon>
        <taxon>Euteleostomi</taxon>
        <taxon>Actinopterygii</taxon>
        <taxon>Neopterygii</taxon>
        <taxon>Teleostei</taxon>
        <taxon>Neoteleostei</taxon>
        <taxon>Acanthomorphata</taxon>
        <taxon>Ovalentaria</taxon>
        <taxon>Atherinomorphae</taxon>
        <taxon>Cyprinodontiformes</taxon>
        <taxon>Poeciliidae</taxon>
        <taxon>Poeciliinae</taxon>
        <taxon>Xiphophorus</taxon>
    </lineage>
</organism>
<evidence type="ECO:0000256" key="8">
    <source>
        <dbReference type="SAM" id="Phobius"/>
    </source>
</evidence>
<feature type="region of interest" description="Disordered" evidence="7">
    <location>
        <begin position="26"/>
        <end position="153"/>
    </location>
</feature>
<keyword evidence="5 8" id="KW-1133">Transmembrane helix</keyword>
<dbReference type="GO" id="GO:0072683">
    <property type="term" value="P:T cell extravasation"/>
    <property type="evidence" value="ECO:0007669"/>
    <property type="project" value="TreeGrafter"/>
</dbReference>
<evidence type="ECO:0000313" key="10">
    <source>
        <dbReference type="Ensembl" id="ENSXMAP00000018899.1"/>
    </source>
</evidence>
<evidence type="ECO:0000256" key="5">
    <source>
        <dbReference type="ARBA" id="ARBA00022989"/>
    </source>
</evidence>
<reference evidence="11" key="1">
    <citation type="submission" date="2012-01" db="EMBL/GenBank/DDBJ databases">
        <authorList>
            <person name="Walter R."/>
            <person name="Schartl M."/>
            <person name="Warren W."/>
        </authorList>
    </citation>
    <scope>NUCLEOTIDE SEQUENCE [LARGE SCALE GENOMIC DNA]</scope>
    <source>
        <strain evidence="11">JP 163 A</strain>
    </source>
</reference>
<dbReference type="STRING" id="8083.ENSXMAP00000018899"/>
<dbReference type="Proteomes" id="UP000002852">
    <property type="component" value="Unassembled WGS sequence"/>
</dbReference>
<reference evidence="11" key="2">
    <citation type="journal article" date="2013" name="Nat. Genet.">
        <title>The genome of the platyfish, Xiphophorus maculatus, provides insights into evolutionary adaptation and several complex traits.</title>
        <authorList>
            <person name="Schartl M."/>
            <person name="Walter R.B."/>
            <person name="Shen Y."/>
            <person name="Garcia T."/>
            <person name="Catchen J."/>
            <person name="Amores A."/>
            <person name="Braasch I."/>
            <person name="Chalopin D."/>
            <person name="Volff J.N."/>
            <person name="Lesch K.P."/>
            <person name="Bisazza A."/>
            <person name="Minx P."/>
            <person name="Hillier L."/>
            <person name="Wilson R.K."/>
            <person name="Fuerstenberg S."/>
            <person name="Boore J."/>
            <person name="Searle S."/>
            <person name="Postlethwait J.H."/>
            <person name="Warren W.C."/>
        </authorList>
    </citation>
    <scope>NUCLEOTIDE SEQUENCE [LARGE SCALE GENOMIC DNA]</scope>
    <source>
        <strain evidence="11">JP 163 A</strain>
    </source>
</reference>